<reference evidence="3" key="1">
    <citation type="journal article" date="2019" name="Int. J. Syst. Evol. Microbiol.">
        <title>The Global Catalogue of Microorganisms (GCM) 10K type strain sequencing project: providing services to taxonomists for standard genome sequencing and annotation.</title>
        <authorList>
            <consortium name="The Broad Institute Genomics Platform"/>
            <consortium name="The Broad Institute Genome Sequencing Center for Infectious Disease"/>
            <person name="Wu L."/>
            <person name="Ma J."/>
        </authorList>
    </citation>
    <scope>NUCLEOTIDE SEQUENCE [LARGE SCALE GENOMIC DNA]</scope>
    <source>
        <strain evidence="3">JCM 18961</strain>
    </source>
</reference>
<evidence type="ECO:0000259" key="1">
    <source>
        <dbReference type="Pfam" id="PF09860"/>
    </source>
</evidence>
<organism evidence="2 3">
    <name type="scientific">Pedococcus ginsenosidimutans</name>
    <dbReference type="NCBI Taxonomy" id="490570"/>
    <lineage>
        <taxon>Bacteria</taxon>
        <taxon>Bacillati</taxon>
        <taxon>Actinomycetota</taxon>
        <taxon>Actinomycetes</taxon>
        <taxon>Micrococcales</taxon>
        <taxon>Intrasporangiaceae</taxon>
        <taxon>Pedococcus</taxon>
    </lineage>
</organism>
<dbReference type="InterPro" id="IPR018656">
    <property type="entry name" value="DUF2087"/>
</dbReference>
<feature type="domain" description="DUF2087" evidence="1">
    <location>
        <begin position="30"/>
        <end position="95"/>
    </location>
</feature>
<proteinExistence type="predicted"/>
<dbReference type="EMBL" id="BAABLO010000001">
    <property type="protein sequence ID" value="GAA4709203.1"/>
    <property type="molecule type" value="Genomic_DNA"/>
</dbReference>
<dbReference type="Proteomes" id="UP001500556">
    <property type="component" value="Unassembled WGS sequence"/>
</dbReference>
<gene>
    <name evidence="2" type="ORF">GCM10025782_01550</name>
</gene>
<dbReference type="Pfam" id="PF09860">
    <property type="entry name" value="DUF2087"/>
    <property type="match status" value="1"/>
</dbReference>
<evidence type="ECO:0000313" key="2">
    <source>
        <dbReference type="EMBL" id="GAA4709203.1"/>
    </source>
</evidence>
<keyword evidence="3" id="KW-1185">Reference proteome</keyword>
<evidence type="ECO:0000313" key="3">
    <source>
        <dbReference type="Proteomes" id="UP001500556"/>
    </source>
</evidence>
<protein>
    <recommendedName>
        <fullName evidence="1">DUF2087 domain-containing protein</fullName>
    </recommendedName>
</protein>
<accession>A0ABP8XKE6</accession>
<name>A0ABP8XKE6_9MICO</name>
<comment type="caution">
    <text evidence="2">The sequence shown here is derived from an EMBL/GenBank/DDBJ whole genome shotgun (WGS) entry which is preliminary data.</text>
</comment>
<sequence length="103" mass="11702">MLGMDRPALQDALKHRDAVLRAFVRPDGSLVSIPTKIAKRLVVLDLIAQEFAVGEVYEETEVNTRLRAFHDDVAALRRYLVEEGFMDRRDGRYWRSGGTVDGI</sequence>